<keyword evidence="1" id="KW-0812">Transmembrane</keyword>
<dbReference type="KEGG" id="mars:A8C75_17670"/>
<feature type="transmembrane region" description="Helical" evidence="1">
    <location>
        <begin position="30"/>
        <end position="53"/>
    </location>
</feature>
<reference evidence="3" key="1">
    <citation type="submission" date="2016-05" db="EMBL/GenBank/DDBJ databases">
        <authorList>
            <person name="Baek K."/>
            <person name="Yang S.-J."/>
        </authorList>
    </citation>
    <scope>NUCLEOTIDE SEQUENCE [LARGE SCALE GENOMIC DNA]</scope>
    <source>
        <strain evidence="3">ST58-10</strain>
    </source>
</reference>
<reference evidence="2 3" key="2">
    <citation type="journal article" date="2018" name="Int. J. Syst. Evol. Microbiol.">
        <title>Marinobacterium aestuarii sp. nov., a benzene-degrading marine bacterium isolated from estuary sediment.</title>
        <authorList>
            <person name="Bae S.S."/>
            <person name="Jung J."/>
            <person name="Chung D."/>
            <person name="Baek K."/>
        </authorList>
    </citation>
    <scope>NUCLEOTIDE SEQUENCE [LARGE SCALE GENOMIC DNA]</scope>
    <source>
        <strain evidence="2 3">ST58-10</strain>
    </source>
</reference>
<accession>A0A1A9F5T8</accession>
<name>A0A1A9F5T8_9GAMM</name>
<keyword evidence="1" id="KW-1133">Transmembrane helix</keyword>
<protein>
    <submittedName>
        <fullName evidence="2">Uncharacterized protein</fullName>
    </submittedName>
</protein>
<dbReference type="Proteomes" id="UP000078070">
    <property type="component" value="Chromosome"/>
</dbReference>
<dbReference type="RefSeq" id="WP_067387484.1">
    <property type="nucleotide sequence ID" value="NZ_CP015839.1"/>
</dbReference>
<proteinExistence type="predicted"/>
<sequence length="227" mass="25430">MNVLFWLGIAFTLVAPLLIGIHFDDQSTSWVAALCGAFATFMAKIGDLAELSLGPVKAKMKEQIERAAATIDQLRQVATTTSEATLTDLMAGSFMGGMSLKKRLELHDNIIEALREIGATEAQLALAEKDWKKGISVIYQRAIRDAVEERPEPSKINVNASDEQKKAGKEINDLMNFESWECPSPNQIRSVLRKYQIESASADKWISDYEFFLESNVIRDRKIFEQV</sequence>
<evidence type="ECO:0000313" key="2">
    <source>
        <dbReference type="EMBL" id="ANG65340.1"/>
    </source>
</evidence>
<keyword evidence="1" id="KW-0472">Membrane</keyword>
<keyword evidence="3" id="KW-1185">Reference proteome</keyword>
<dbReference type="OrthoDB" id="7056903at2"/>
<evidence type="ECO:0000313" key="3">
    <source>
        <dbReference type="Proteomes" id="UP000078070"/>
    </source>
</evidence>
<evidence type="ECO:0000256" key="1">
    <source>
        <dbReference type="SAM" id="Phobius"/>
    </source>
</evidence>
<dbReference type="AlphaFoldDB" id="A0A1A9F5T8"/>
<organism evidence="2 3">
    <name type="scientific">Marinobacterium aestuarii</name>
    <dbReference type="NCBI Taxonomy" id="1821621"/>
    <lineage>
        <taxon>Bacteria</taxon>
        <taxon>Pseudomonadati</taxon>
        <taxon>Pseudomonadota</taxon>
        <taxon>Gammaproteobacteria</taxon>
        <taxon>Oceanospirillales</taxon>
        <taxon>Oceanospirillaceae</taxon>
        <taxon>Marinobacterium</taxon>
    </lineage>
</organism>
<gene>
    <name evidence="2" type="ORF">A8C75_17670</name>
</gene>
<dbReference type="EMBL" id="CP015839">
    <property type="protein sequence ID" value="ANG65340.1"/>
    <property type="molecule type" value="Genomic_DNA"/>
</dbReference>